<gene>
    <name evidence="4" type="ORF">VNI00_012344</name>
</gene>
<dbReference type="PANTHER" id="PTHR40465:SF1">
    <property type="entry name" value="DUF6534 DOMAIN-CONTAINING PROTEIN"/>
    <property type="match status" value="1"/>
</dbReference>
<feature type="region of interest" description="Disordered" evidence="1">
    <location>
        <begin position="299"/>
        <end position="327"/>
    </location>
</feature>
<feature type="transmembrane region" description="Helical" evidence="2">
    <location>
        <begin position="199"/>
        <end position="220"/>
    </location>
</feature>
<proteinExistence type="predicted"/>
<keyword evidence="2" id="KW-0472">Membrane</keyword>
<feature type="compositionally biased region" description="Basic and acidic residues" evidence="1">
    <location>
        <begin position="310"/>
        <end position="327"/>
    </location>
</feature>
<evidence type="ECO:0000259" key="3">
    <source>
        <dbReference type="Pfam" id="PF20152"/>
    </source>
</evidence>
<comment type="caution">
    <text evidence="4">The sequence shown here is derived from an EMBL/GenBank/DDBJ whole genome shotgun (WGS) entry which is preliminary data.</text>
</comment>
<reference evidence="4 5" key="1">
    <citation type="submission" date="2024-01" db="EMBL/GenBank/DDBJ databases">
        <title>A draft genome for a cacao thread blight-causing isolate of Paramarasmius palmivorus.</title>
        <authorList>
            <person name="Baruah I.K."/>
            <person name="Bukari Y."/>
            <person name="Amoako-Attah I."/>
            <person name="Meinhardt L.W."/>
            <person name="Bailey B.A."/>
            <person name="Cohen S.P."/>
        </authorList>
    </citation>
    <scope>NUCLEOTIDE SEQUENCE [LARGE SCALE GENOMIC DNA]</scope>
    <source>
        <strain evidence="4 5">GH-12</strain>
    </source>
</reference>
<feature type="domain" description="DUF6534" evidence="3">
    <location>
        <begin position="163"/>
        <end position="248"/>
    </location>
</feature>
<dbReference type="PANTHER" id="PTHR40465">
    <property type="entry name" value="CHROMOSOME 1, WHOLE GENOME SHOTGUN SEQUENCE"/>
    <property type="match status" value="1"/>
</dbReference>
<keyword evidence="2" id="KW-1133">Transmembrane helix</keyword>
<accession>A0AAW0C7A5</accession>
<feature type="transmembrane region" description="Helical" evidence="2">
    <location>
        <begin position="226"/>
        <end position="246"/>
    </location>
</feature>
<feature type="transmembrane region" description="Helical" evidence="2">
    <location>
        <begin position="155"/>
        <end position="178"/>
    </location>
</feature>
<feature type="transmembrane region" description="Helical" evidence="2">
    <location>
        <begin position="83"/>
        <end position="106"/>
    </location>
</feature>
<protein>
    <recommendedName>
        <fullName evidence="3">DUF6534 domain-containing protein</fullName>
    </recommendedName>
</protein>
<dbReference type="Pfam" id="PF20152">
    <property type="entry name" value="DUF6534"/>
    <property type="match status" value="1"/>
</dbReference>
<feature type="transmembrane region" description="Helical" evidence="2">
    <location>
        <begin position="41"/>
        <end position="63"/>
    </location>
</feature>
<feature type="transmembrane region" description="Helical" evidence="2">
    <location>
        <begin position="118"/>
        <end position="143"/>
    </location>
</feature>
<keyword evidence="5" id="KW-1185">Reference proteome</keyword>
<feature type="transmembrane region" description="Helical" evidence="2">
    <location>
        <begin position="12"/>
        <end position="34"/>
    </location>
</feature>
<evidence type="ECO:0000256" key="2">
    <source>
        <dbReference type="SAM" id="Phobius"/>
    </source>
</evidence>
<dbReference type="EMBL" id="JAYKXP010000057">
    <property type="protein sequence ID" value="KAK7034497.1"/>
    <property type="molecule type" value="Genomic_DNA"/>
</dbReference>
<name>A0AAW0C7A5_9AGAR</name>
<dbReference type="InterPro" id="IPR045339">
    <property type="entry name" value="DUF6534"/>
</dbReference>
<sequence length="327" mass="36745">MGQFDDPFGSILISTWICSALEMLIIKDTIYYYNNYTKDRLFLKAFIGITVFVDFLSLLSDYADVYLLTVKNWGNPVVLRTQYWPVTSYLATTGITALLVQSFLTYRFWSLTKSWSICLILSLGILVSFGGSIATATVFAIFPSYEERVRGLVPVIIWMVTTTVTDIAITSVLIWRLYKMKTTFKHTESLVYRVIRTSVQTGATTCIIATITLITFLVNTSSNVETAFAFILGRTYVLTLLFNVNLRMSNRDAKESEPDSHTGHRGPAVTLEGIQVHRTAVVHMDESDYAINERLAAGKQQNSDAISAKTEFDSDRDSDVKRNASFA</sequence>
<keyword evidence="2" id="KW-0812">Transmembrane</keyword>
<dbReference type="AlphaFoldDB" id="A0AAW0C7A5"/>
<evidence type="ECO:0000256" key="1">
    <source>
        <dbReference type="SAM" id="MobiDB-lite"/>
    </source>
</evidence>
<evidence type="ECO:0000313" key="4">
    <source>
        <dbReference type="EMBL" id="KAK7034497.1"/>
    </source>
</evidence>
<dbReference type="Proteomes" id="UP001383192">
    <property type="component" value="Unassembled WGS sequence"/>
</dbReference>
<organism evidence="4 5">
    <name type="scientific">Paramarasmius palmivorus</name>
    <dbReference type="NCBI Taxonomy" id="297713"/>
    <lineage>
        <taxon>Eukaryota</taxon>
        <taxon>Fungi</taxon>
        <taxon>Dikarya</taxon>
        <taxon>Basidiomycota</taxon>
        <taxon>Agaricomycotina</taxon>
        <taxon>Agaricomycetes</taxon>
        <taxon>Agaricomycetidae</taxon>
        <taxon>Agaricales</taxon>
        <taxon>Marasmiineae</taxon>
        <taxon>Marasmiaceae</taxon>
        <taxon>Paramarasmius</taxon>
    </lineage>
</organism>
<evidence type="ECO:0000313" key="5">
    <source>
        <dbReference type="Proteomes" id="UP001383192"/>
    </source>
</evidence>